<evidence type="ECO:0000256" key="1">
    <source>
        <dbReference type="SAM" id="SignalP"/>
    </source>
</evidence>
<feature type="signal peptide" evidence="1">
    <location>
        <begin position="1"/>
        <end position="18"/>
    </location>
</feature>
<name>A0A0E9PGK3_ANGAN</name>
<feature type="chain" id="PRO_5002430653" evidence="1">
    <location>
        <begin position="19"/>
        <end position="35"/>
    </location>
</feature>
<evidence type="ECO:0000313" key="2">
    <source>
        <dbReference type="EMBL" id="JAH03387.1"/>
    </source>
</evidence>
<dbReference type="EMBL" id="GBXM01105190">
    <property type="protein sequence ID" value="JAH03387.1"/>
    <property type="molecule type" value="Transcribed_RNA"/>
</dbReference>
<protein>
    <submittedName>
        <fullName evidence="2">Uncharacterized protein</fullName>
    </submittedName>
</protein>
<accession>A0A0E9PGK3</accession>
<organism evidence="2">
    <name type="scientific">Anguilla anguilla</name>
    <name type="common">European freshwater eel</name>
    <name type="synonym">Muraena anguilla</name>
    <dbReference type="NCBI Taxonomy" id="7936"/>
    <lineage>
        <taxon>Eukaryota</taxon>
        <taxon>Metazoa</taxon>
        <taxon>Chordata</taxon>
        <taxon>Craniata</taxon>
        <taxon>Vertebrata</taxon>
        <taxon>Euteleostomi</taxon>
        <taxon>Actinopterygii</taxon>
        <taxon>Neopterygii</taxon>
        <taxon>Teleostei</taxon>
        <taxon>Anguilliformes</taxon>
        <taxon>Anguillidae</taxon>
        <taxon>Anguilla</taxon>
    </lineage>
</organism>
<keyword evidence="1" id="KW-0732">Signal</keyword>
<sequence length="35" mass="4110">MWLPFLFTFFSLPMASVGTERNVIQDRSNPLFLSF</sequence>
<reference evidence="2" key="2">
    <citation type="journal article" date="2015" name="Fish Shellfish Immunol.">
        <title>Early steps in the European eel (Anguilla anguilla)-Vibrio vulnificus interaction in the gills: Role of the RtxA13 toxin.</title>
        <authorList>
            <person name="Callol A."/>
            <person name="Pajuelo D."/>
            <person name="Ebbesson L."/>
            <person name="Teles M."/>
            <person name="MacKenzie S."/>
            <person name="Amaro C."/>
        </authorList>
    </citation>
    <scope>NUCLEOTIDE SEQUENCE</scope>
</reference>
<reference evidence="2" key="1">
    <citation type="submission" date="2014-11" db="EMBL/GenBank/DDBJ databases">
        <authorList>
            <person name="Amaro Gonzalez C."/>
        </authorList>
    </citation>
    <scope>NUCLEOTIDE SEQUENCE</scope>
</reference>
<proteinExistence type="predicted"/>
<dbReference type="AlphaFoldDB" id="A0A0E9PGK3"/>